<dbReference type="EMBL" id="AJWZ01006792">
    <property type="protein sequence ID" value="EKC58762.1"/>
    <property type="molecule type" value="Genomic_DNA"/>
</dbReference>
<dbReference type="GO" id="GO:0016787">
    <property type="term" value="F:hydrolase activity"/>
    <property type="evidence" value="ECO:0007669"/>
    <property type="project" value="UniProtKB-KW"/>
</dbReference>
<dbReference type="AlphaFoldDB" id="K1SDD9"/>
<keyword evidence="1" id="KW-0378">Hydrolase</keyword>
<dbReference type="InterPro" id="IPR023214">
    <property type="entry name" value="HAD_sf"/>
</dbReference>
<dbReference type="SFLD" id="SFLDS00003">
    <property type="entry name" value="Haloacid_Dehalogenase"/>
    <property type="match status" value="1"/>
</dbReference>
<sequence length="218" mass="25474">MNLEKGKVSKKQKIVIFDLFGVIIDSHSKTKYNVHDARRDIANDCKFDINIFSMFFKDAKFGITNGKDFDDLIKEYINKCKSNIDINRFKESYIKYYGKVSCYEKVIKFIENLQDKNYKTAILSKLCVLDKIYLEKNINLSRFDNLFFSCDLGMEKPDVKVFEYVSRETGIEGKNILFIDDSIKNIDAARELGWNVCNATGDEFDKIKETVEEFLMKD</sequence>
<dbReference type="NCBIfam" id="TIGR01509">
    <property type="entry name" value="HAD-SF-IA-v3"/>
    <property type="match status" value="1"/>
</dbReference>
<dbReference type="EC" id="3.-.-.-" evidence="1"/>
<accession>K1SDD9</accession>
<dbReference type="SFLD" id="SFLDG01129">
    <property type="entry name" value="C1.5:_HAD__Beta-PGM__Phosphata"/>
    <property type="match status" value="1"/>
</dbReference>
<comment type="caution">
    <text evidence="1">The sequence shown here is derived from an EMBL/GenBank/DDBJ whole genome shotgun (WGS) entry which is preliminary data.</text>
</comment>
<dbReference type="Gene3D" id="3.40.50.1000">
    <property type="entry name" value="HAD superfamily/HAD-like"/>
    <property type="match status" value="1"/>
</dbReference>
<dbReference type="InterPro" id="IPR036412">
    <property type="entry name" value="HAD-like_sf"/>
</dbReference>
<dbReference type="InterPro" id="IPR006439">
    <property type="entry name" value="HAD-SF_hydro_IA"/>
</dbReference>
<dbReference type="SUPFAM" id="SSF56784">
    <property type="entry name" value="HAD-like"/>
    <property type="match status" value="1"/>
</dbReference>
<reference evidence="1" key="1">
    <citation type="journal article" date="2013" name="Environ. Microbiol.">
        <title>Microbiota from the distal guts of lean and obese adolescents exhibit partial functional redundancy besides clear differences in community structure.</title>
        <authorList>
            <person name="Ferrer M."/>
            <person name="Ruiz A."/>
            <person name="Lanza F."/>
            <person name="Haange S.B."/>
            <person name="Oberbach A."/>
            <person name="Till H."/>
            <person name="Bargiela R."/>
            <person name="Campoy C."/>
            <person name="Segura M.T."/>
            <person name="Richter M."/>
            <person name="von Bergen M."/>
            <person name="Seifert J."/>
            <person name="Suarez A."/>
        </authorList>
    </citation>
    <scope>NUCLEOTIDE SEQUENCE</scope>
</reference>
<dbReference type="Pfam" id="PF00702">
    <property type="entry name" value="Hydrolase"/>
    <property type="match status" value="1"/>
</dbReference>
<dbReference type="PANTHER" id="PTHR43611:SF3">
    <property type="entry name" value="FLAVIN MONONUCLEOTIDE HYDROLASE 1, CHLOROPLATIC"/>
    <property type="match status" value="1"/>
</dbReference>
<dbReference type="PANTHER" id="PTHR43611">
    <property type="entry name" value="ALPHA-D-GLUCOSE 1-PHOSPHATE PHOSPHATASE"/>
    <property type="match status" value="1"/>
</dbReference>
<name>K1SDD9_9ZZZZ</name>
<evidence type="ECO:0000313" key="1">
    <source>
        <dbReference type="EMBL" id="EKC58762.1"/>
    </source>
</evidence>
<proteinExistence type="predicted"/>
<organism evidence="1">
    <name type="scientific">human gut metagenome</name>
    <dbReference type="NCBI Taxonomy" id="408170"/>
    <lineage>
        <taxon>unclassified sequences</taxon>
        <taxon>metagenomes</taxon>
        <taxon>organismal metagenomes</taxon>
    </lineage>
</organism>
<protein>
    <submittedName>
        <fullName evidence="1">Protein containing Haloacid dehalogenase-like hydrolase domain protein</fullName>
        <ecNumber evidence="1">3.-.-.-</ecNumber>
    </submittedName>
</protein>
<gene>
    <name evidence="1" type="ORF">OBE_09823</name>
</gene>